<dbReference type="PANTHER" id="PTHR32432">
    <property type="entry name" value="CELL DIVISION PROTEIN FTSA-RELATED"/>
    <property type="match status" value="1"/>
</dbReference>
<sequence length="353" mass="39450">MKLFSLLNKNIISIDLGSYETKIVQGSRSKEEIQINKSFSFNTPPSSYENGNIKNELVLLNSLKEELRKNKVPPGTCYLNIKSSAIITREIPFPVLEDKEIEGLLKYQLPEYLPMDYGKYVIQHKPIGRITNQETEKLNVLVVAIPKDMVDMHYNLVKELGLKPAVLDYQSNGIWKLLKFTDNINGSIAPSEKTIAAIDLGYGSTNITIIDKGTIQTSRVIDLGGQSLDNNAASLIAGDELTLKKSEIEDVSTVEEGFSDYNRYVNIVKTSIEGIMDRIDRIFKYYISKEADNEIGRLLLYGGLSNIKGVDKLFSNYFGISAAVLNTASKIRSIDDINKYINCAGALIRDDEV</sequence>
<dbReference type="InterPro" id="IPR005883">
    <property type="entry name" value="PilM"/>
</dbReference>
<proteinExistence type="predicted"/>
<dbReference type="RefSeq" id="WP_255227325.1">
    <property type="nucleotide sequence ID" value="NZ_JAJEKE010000007.1"/>
</dbReference>
<dbReference type="CDD" id="cd24049">
    <property type="entry name" value="ASKHA_NBD_PilM"/>
    <property type="match status" value="1"/>
</dbReference>
<dbReference type="PANTHER" id="PTHR32432:SF3">
    <property type="entry name" value="ETHANOLAMINE UTILIZATION PROTEIN EUTJ"/>
    <property type="match status" value="1"/>
</dbReference>
<dbReference type="Gene3D" id="3.30.1490.300">
    <property type="match status" value="1"/>
</dbReference>
<protein>
    <submittedName>
        <fullName evidence="1">Pilus assembly protein PilM</fullName>
    </submittedName>
</protein>
<dbReference type="Pfam" id="PF11104">
    <property type="entry name" value="PilM_2"/>
    <property type="match status" value="1"/>
</dbReference>
<dbReference type="EMBL" id="JAJEKE010000007">
    <property type="protein sequence ID" value="MCQ1529806.1"/>
    <property type="molecule type" value="Genomic_DNA"/>
</dbReference>
<name>A0ABT1NHL8_9FIRM</name>
<evidence type="ECO:0000313" key="1">
    <source>
        <dbReference type="EMBL" id="MCQ1529806.1"/>
    </source>
</evidence>
<keyword evidence="2" id="KW-1185">Reference proteome</keyword>
<evidence type="ECO:0000313" key="2">
    <source>
        <dbReference type="Proteomes" id="UP001651880"/>
    </source>
</evidence>
<dbReference type="Proteomes" id="UP001651880">
    <property type="component" value="Unassembled WGS sequence"/>
</dbReference>
<dbReference type="SUPFAM" id="SSF53067">
    <property type="entry name" value="Actin-like ATPase domain"/>
    <property type="match status" value="2"/>
</dbReference>
<dbReference type="InterPro" id="IPR043129">
    <property type="entry name" value="ATPase_NBD"/>
</dbReference>
<reference evidence="1 2" key="1">
    <citation type="submission" date="2021-10" db="EMBL/GenBank/DDBJ databases">
        <title>Lutispora strain m25 sp. nov., a thermophilic, non-spore-forming bacterium isolated from a lab-scale methanogenic bioreactor digesting anaerobic sludge.</title>
        <authorList>
            <person name="El Houari A."/>
            <person name="Mcdonald J."/>
        </authorList>
    </citation>
    <scope>NUCLEOTIDE SEQUENCE [LARGE SCALE GENOMIC DNA]</scope>
    <source>
        <strain evidence="2">m25</strain>
    </source>
</reference>
<comment type="caution">
    <text evidence="1">The sequence shown here is derived from an EMBL/GenBank/DDBJ whole genome shotgun (WGS) entry which is preliminary data.</text>
</comment>
<dbReference type="PIRSF" id="PIRSF019169">
    <property type="entry name" value="PilM"/>
    <property type="match status" value="1"/>
</dbReference>
<accession>A0ABT1NHL8</accession>
<organism evidence="1 2">
    <name type="scientific">Lutispora saccharofermentans</name>
    <dbReference type="NCBI Taxonomy" id="3024236"/>
    <lineage>
        <taxon>Bacteria</taxon>
        <taxon>Bacillati</taxon>
        <taxon>Bacillota</taxon>
        <taxon>Clostridia</taxon>
        <taxon>Lutisporales</taxon>
        <taxon>Lutisporaceae</taxon>
        <taxon>Lutispora</taxon>
    </lineage>
</organism>
<dbReference type="InterPro" id="IPR050696">
    <property type="entry name" value="FtsA/MreB"/>
</dbReference>
<gene>
    <name evidence="1" type="primary">pilM</name>
    <name evidence="1" type="ORF">LJD61_09650</name>
</gene>
<dbReference type="Gene3D" id="3.30.420.40">
    <property type="match status" value="2"/>
</dbReference>